<dbReference type="PRINTS" id="PR00014">
    <property type="entry name" value="FNTYPEIII"/>
</dbReference>
<evidence type="ECO:0000256" key="3">
    <source>
        <dbReference type="ARBA" id="ARBA00022737"/>
    </source>
</evidence>
<dbReference type="SMART" id="SM00060">
    <property type="entry name" value="FN3"/>
    <property type="match status" value="9"/>
</dbReference>
<feature type="region of interest" description="Disordered" evidence="7">
    <location>
        <begin position="309"/>
        <end position="329"/>
    </location>
</feature>
<evidence type="ECO:0000259" key="9">
    <source>
        <dbReference type="PROSITE" id="PS50853"/>
    </source>
</evidence>
<feature type="domain" description="Fibronectin type-III" evidence="9">
    <location>
        <begin position="1019"/>
        <end position="1113"/>
    </location>
</feature>
<evidence type="ECO:0000256" key="8">
    <source>
        <dbReference type="SAM" id="Phobius"/>
    </source>
</evidence>
<dbReference type="PANTHER" id="PTHR24099">
    <property type="entry name" value="E3 UBIQUITIN-PROTEIN LIGASE TRIM36-RELATED"/>
    <property type="match status" value="1"/>
</dbReference>
<dbReference type="FunFam" id="2.60.40.10:FF:000396">
    <property type="entry name" value="Fibronectin type III domain containing 3B"/>
    <property type="match status" value="1"/>
</dbReference>
<dbReference type="InterPro" id="IPR003961">
    <property type="entry name" value="FN3_dom"/>
</dbReference>
<protein>
    <submittedName>
        <fullName evidence="10">Fibronectin type III domain-containing 3B</fullName>
    </submittedName>
</protein>
<comment type="similarity">
    <text evidence="6">Belongs to the FNDC3 family.</text>
</comment>
<sequence length="1265" mass="140406">MSPELGIPRILLTLLGAVGCMRITDAPLWNPQSRLSFHCGLTLPPSLWWLGTVTWRLCPINKLRTSTEPLSNPPFQRSIRQLWKILHELNGDGSQQVILVQVNPGETFTIRAEDGTLQCIPGPAEVPMMSPNGSIPPIHVPPGYISQVMEDSTGVRRVVVTPQSPDCYPPSYTSAISPTHHLPPYLAHHPHFLHNSHSPFYPPVTGPGDIPPQYFQHHLPHTIYGEQEIIPLYGMSSYITREDQYCKPQHKKLKERQIDRQNRLNSPPSTLYKSHLGNCTAVYNGNGKTHNGAGCGGVSGITGLKKIERRARSSPKSNEQDAQEYESEVKKTHEVLSGIEKLMVSNIQSRTALLTWSPPSGYINVEKHSNDLSYACSYEVALSDKGRDGKYKIVYSGEELECHLKDLRPATDYHVRVYAMNKNVKGSCSEPISFTTHSCAPDCPFPPKLSHRSKSSLTLQWKAPVDNGSKITSYILQWYEGKRSSVFKECYMGSQRHYKLTKLCPAIGYTFRVAACNNIGKSEYSQEVVYYTAGNIPQTPSAPKLIRAGITWITLQWMKPEGCFPDEVVSYTLEIQEDDDSVFQPTYTGEELTCTVNNLQRSTQYKFRLIASNVEGSSSPSEILVCTTSPDRPGPPSQPVVKGIITAHGFTVQWDPPEDNGGSEILKYLLEISEGTSEATQWKVAYSGSATDYTCKDLKPGTLYKLRICSISTGGHSQCSESQPIRTLSVAPGPCQPPRVVGKPKHKEVQLQWDVPETESGCQVMEYSLELSLPGEDGTEVYHGQEVECTVSDLLPGSTYHFRLRALNDGGYGPYSDATEITTAAGPPAQCRQPSLAFLSDTCVLISWQSPESNGADISSYRLQWAKEEESPELVYSGTDTSFQISELSPATNYCCRLQAVNLSGVGPFSDLVTCRTPASVPDTVSNLYVTDDGHIETCTILTSVRLMLSWEEPCSNGSEIISYNIDLGDVCISVGNVTSYVIEDLQPETSYQLRVQAVNEIGAGPFSHTINVKTSQLPPLPPRLECTAAGPQSLKLKWGESSTKSQSSDDIIFILQLEDKNKRFLPIYRGPSHTYKVQRLMECTCYSFRIQAVNDAGEGPYSDICTFSTTKCVPPTIKAPRVTQLEGNTCEITWETVLPMKGDPIGYILQVQVGRESEYKQIYKGEDSSFQISGLQNNMEYRFRVCVCRRCLDTSQELCGSFSPSVSFIMRRNDLMLPGDVSHSDRTKLKGMMPTDEQFAILIVLGFATSSVLFAFILQYFFMK</sequence>
<dbReference type="EMBL" id="OW240913">
    <property type="protein sequence ID" value="CAH2247662.1"/>
    <property type="molecule type" value="Genomic_DNA"/>
</dbReference>
<name>A0AAD1VTL4_PELCU</name>
<dbReference type="FunFam" id="2.60.40.10:FF:000180">
    <property type="entry name" value="Fibronectin type III domain containing 3A"/>
    <property type="match status" value="1"/>
</dbReference>
<dbReference type="PANTHER" id="PTHR24099:SF19">
    <property type="entry name" value="FIBRONECTIN TYPE III DOMAIN-CONTAINING PROTEIN 3B"/>
    <property type="match status" value="1"/>
</dbReference>
<feature type="domain" description="Fibronectin type-III" evidence="9">
    <location>
        <begin position="338"/>
        <end position="439"/>
    </location>
</feature>
<dbReference type="SUPFAM" id="SSF49265">
    <property type="entry name" value="Fibronectin type III"/>
    <property type="match status" value="5"/>
</dbReference>
<keyword evidence="2 8" id="KW-0812">Transmembrane</keyword>
<dbReference type="FunFam" id="2.60.40.10:FF:000309">
    <property type="entry name" value="Fibronectin type III domain containing 3B"/>
    <property type="match status" value="1"/>
</dbReference>
<keyword evidence="3" id="KW-0677">Repeat</keyword>
<feature type="domain" description="Fibronectin type-III" evidence="9">
    <location>
        <begin position="1117"/>
        <end position="1214"/>
    </location>
</feature>
<evidence type="ECO:0000313" key="10">
    <source>
        <dbReference type="EMBL" id="CAH2247662.1"/>
    </source>
</evidence>
<feature type="transmembrane region" description="Helical" evidence="8">
    <location>
        <begin position="1240"/>
        <end position="1263"/>
    </location>
</feature>
<dbReference type="Gene3D" id="2.60.40.10">
    <property type="entry name" value="Immunoglobulins"/>
    <property type="match status" value="9"/>
</dbReference>
<dbReference type="InterPro" id="IPR050617">
    <property type="entry name" value="E3_ligase_FN3/SPRY"/>
</dbReference>
<feature type="domain" description="Fibronectin type-III" evidence="9">
    <location>
        <begin position="932"/>
        <end position="1018"/>
    </location>
</feature>
<evidence type="ECO:0000313" key="11">
    <source>
        <dbReference type="Proteomes" id="UP001295444"/>
    </source>
</evidence>
<feature type="domain" description="Fibronectin type-III" evidence="9">
    <location>
        <begin position="539"/>
        <end position="631"/>
    </location>
</feature>
<organism evidence="10 11">
    <name type="scientific">Pelobates cultripes</name>
    <name type="common">Western spadefoot toad</name>
    <dbReference type="NCBI Taxonomy" id="61616"/>
    <lineage>
        <taxon>Eukaryota</taxon>
        <taxon>Metazoa</taxon>
        <taxon>Chordata</taxon>
        <taxon>Craniata</taxon>
        <taxon>Vertebrata</taxon>
        <taxon>Euteleostomi</taxon>
        <taxon>Amphibia</taxon>
        <taxon>Batrachia</taxon>
        <taxon>Anura</taxon>
        <taxon>Pelobatoidea</taxon>
        <taxon>Pelobatidae</taxon>
        <taxon>Pelobates</taxon>
    </lineage>
</organism>
<dbReference type="GO" id="GO:0016020">
    <property type="term" value="C:membrane"/>
    <property type="evidence" value="ECO:0007669"/>
    <property type="project" value="UniProtKB-SubCell"/>
</dbReference>
<feature type="domain" description="Fibronectin type-III" evidence="9">
    <location>
        <begin position="635"/>
        <end position="730"/>
    </location>
</feature>
<keyword evidence="4 8" id="KW-1133">Transmembrane helix</keyword>
<dbReference type="InterPro" id="IPR036116">
    <property type="entry name" value="FN3_sf"/>
</dbReference>
<dbReference type="FunFam" id="2.60.40.10:FF:000185">
    <property type="entry name" value="Fibronectin type III domain containing 3A"/>
    <property type="match status" value="1"/>
</dbReference>
<feature type="domain" description="Fibronectin type-III" evidence="9">
    <location>
        <begin position="734"/>
        <end position="826"/>
    </location>
</feature>
<evidence type="ECO:0000256" key="2">
    <source>
        <dbReference type="ARBA" id="ARBA00022692"/>
    </source>
</evidence>
<accession>A0AAD1VTL4</accession>
<dbReference type="Pfam" id="PF00041">
    <property type="entry name" value="fn3"/>
    <property type="match status" value="8"/>
</dbReference>
<evidence type="ECO:0000256" key="5">
    <source>
        <dbReference type="ARBA" id="ARBA00023136"/>
    </source>
</evidence>
<comment type="subcellular location">
    <subcellularLocation>
        <location evidence="1">Membrane</location>
        <topology evidence="1">Single-pass membrane protein</topology>
    </subcellularLocation>
</comment>
<dbReference type="CDD" id="cd00063">
    <property type="entry name" value="FN3"/>
    <property type="match status" value="9"/>
</dbReference>
<evidence type="ECO:0000256" key="6">
    <source>
        <dbReference type="ARBA" id="ARBA00038207"/>
    </source>
</evidence>
<dbReference type="InterPro" id="IPR013783">
    <property type="entry name" value="Ig-like_fold"/>
</dbReference>
<dbReference type="FunFam" id="2.60.40.10:FF:000210">
    <property type="entry name" value="Fibronectin type III domain containing 3A"/>
    <property type="match status" value="1"/>
</dbReference>
<keyword evidence="5 8" id="KW-0472">Membrane</keyword>
<gene>
    <name evidence="10" type="ORF">PECUL_23A004425</name>
</gene>
<evidence type="ECO:0000256" key="7">
    <source>
        <dbReference type="SAM" id="MobiDB-lite"/>
    </source>
</evidence>
<reference evidence="10" key="1">
    <citation type="submission" date="2022-03" db="EMBL/GenBank/DDBJ databases">
        <authorList>
            <person name="Alioto T."/>
            <person name="Alioto T."/>
            <person name="Gomez Garrido J."/>
        </authorList>
    </citation>
    <scope>NUCLEOTIDE SEQUENCE</scope>
</reference>
<dbReference type="AlphaFoldDB" id="A0AAD1VTL4"/>
<feature type="domain" description="Fibronectin type-III" evidence="9">
    <location>
        <begin position="443"/>
        <end position="535"/>
    </location>
</feature>
<evidence type="ECO:0000256" key="1">
    <source>
        <dbReference type="ARBA" id="ARBA00004167"/>
    </source>
</evidence>
<keyword evidence="11" id="KW-1185">Reference proteome</keyword>
<proteinExistence type="inferred from homology"/>
<dbReference type="Proteomes" id="UP001295444">
    <property type="component" value="Chromosome 02"/>
</dbReference>
<feature type="domain" description="Fibronectin type-III" evidence="9">
    <location>
        <begin position="827"/>
        <end position="920"/>
    </location>
</feature>
<evidence type="ECO:0000256" key="4">
    <source>
        <dbReference type="ARBA" id="ARBA00022989"/>
    </source>
</evidence>
<dbReference type="PROSITE" id="PS50853">
    <property type="entry name" value="FN3"/>
    <property type="match status" value="9"/>
</dbReference>